<dbReference type="EMBL" id="CABPRJ010002378">
    <property type="protein sequence ID" value="VVC44346.1"/>
    <property type="molecule type" value="Genomic_DNA"/>
</dbReference>
<keyword evidence="3" id="KW-1185">Reference proteome</keyword>
<protein>
    <submittedName>
        <fullName evidence="2">Uncharacterized protein</fullName>
    </submittedName>
</protein>
<sequence>MLHFSMQIILKSLTDGVASVEKLKQFVQNDAVKCGLAFIKLHLSELSNNHKNLEESNSALLESMNIFRNIEDILFQQIFQ</sequence>
<feature type="coiled-coil region" evidence="1">
    <location>
        <begin position="36"/>
        <end position="63"/>
    </location>
</feature>
<keyword evidence="1" id="KW-0175">Coiled coil</keyword>
<dbReference type="AlphaFoldDB" id="A0A5E4NPP0"/>
<evidence type="ECO:0000313" key="2">
    <source>
        <dbReference type="EMBL" id="VVC44346.1"/>
    </source>
</evidence>
<name>A0A5E4NPP0_9HEMI</name>
<accession>A0A5E4NPP0</accession>
<evidence type="ECO:0000256" key="1">
    <source>
        <dbReference type="SAM" id="Coils"/>
    </source>
</evidence>
<evidence type="ECO:0000313" key="3">
    <source>
        <dbReference type="Proteomes" id="UP000325440"/>
    </source>
</evidence>
<dbReference type="Proteomes" id="UP000325440">
    <property type="component" value="Unassembled WGS sequence"/>
</dbReference>
<gene>
    <name evidence="2" type="ORF">CINCED_3A000964</name>
</gene>
<proteinExistence type="predicted"/>
<organism evidence="2 3">
    <name type="scientific">Cinara cedri</name>
    <dbReference type="NCBI Taxonomy" id="506608"/>
    <lineage>
        <taxon>Eukaryota</taxon>
        <taxon>Metazoa</taxon>
        <taxon>Ecdysozoa</taxon>
        <taxon>Arthropoda</taxon>
        <taxon>Hexapoda</taxon>
        <taxon>Insecta</taxon>
        <taxon>Pterygota</taxon>
        <taxon>Neoptera</taxon>
        <taxon>Paraneoptera</taxon>
        <taxon>Hemiptera</taxon>
        <taxon>Sternorrhyncha</taxon>
        <taxon>Aphidomorpha</taxon>
        <taxon>Aphidoidea</taxon>
        <taxon>Aphididae</taxon>
        <taxon>Lachninae</taxon>
        <taxon>Cinara</taxon>
    </lineage>
</organism>
<reference evidence="2 3" key="1">
    <citation type="submission" date="2019-08" db="EMBL/GenBank/DDBJ databases">
        <authorList>
            <person name="Alioto T."/>
            <person name="Alioto T."/>
            <person name="Gomez Garrido J."/>
        </authorList>
    </citation>
    <scope>NUCLEOTIDE SEQUENCE [LARGE SCALE GENOMIC DNA]</scope>
</reference>